<gene>
    <name evidence="15" type="primary">rsxB</name>
    <name evidence="15" type="ORF">ACFQ0F_00980</name>
</gene>
<evidence type="ECO:0000256" key="12">
    <source>
        <dbReference type="SAM" id="Coils"/>
    </source>
</evidence>
<dbReference type="InterPro" id="IPR010207">
    <property type="entry name" value="Elect_transpt_cplx_RnfB/RsxB"/>
</dbReference>
<proteinExistence type="predicted"/>
<evidence type="ECO:0000256" key="2">
    <source>
        <dbReference type="ARBA" id="ARBA00022475"/>
    </source>
</evidence>
<evidence type="ECO:0000256" key="3">
    <source>
        <dbReference type="ARBA" id="ARBA00022485"/>
    </source>
</evidence>
<feature type="domain" description="4Fe-4S ferredoxin-type" evidence="13">
    <location>
        <begin position="107"/>
        <end position="136"/>
    </location>
</feature>
<dbReference type="InterPro" id="IPR007202">
    <property type="entry name" value="4Fe-4S_dom"/>
</dbReference>
<evidence type="ECO:0000256" key="1">
    <source>
        <dbReference type="ARBA" id="ARBA00022448"/>
    </source>
</evidence>
<evidence type="ECO:0000256" key="7">
    <source>
        <dbReference type="ARBA" id="ARBA00022967"/>
    </source>
</evidence>
<organism evidence="15 16">
    <name type="scientific">Paraperlucidibaca wandonensis</name>
    <dbReference type="NCBI Taxonomy" id="1268273"/>
    <lineage>
        <taxon>Bacteria</taxon>
        <taxon>Pseudomonadati</taxon>
        <taxon>Pseudomonadota</taxon>
        <taxon>Gammaproteobacteria</taxon>
        <taxon>Moraxellales</taxon>
        <taxon>Moraxellaceae</taxon>
        <taxon>Paraperlucidibaca</taxon>
    </lineage>
</organism>
<dbReference type="NCBIfam" id="TIGR01944">
    <property type="entry name" value="rnfB"/>
    <property type="match status" value="1"/>
</dbReference>
<keyword evidence="5" id="KW-0479">Metal-binding</keyword>
<keyword evidence="10" id="KW-0411">Iron-sulfur</keyword>
<keyword evidence="11" id="KW-0472">Membrane</keyword>
<dbReference type="Pfam" id="PF14697">
    <property type="entry name" value="Fer4_21"/>
    <property type="match status" value="1"/>
</dbReference>
<keyword evidence="4" id="KW-0997">Cell inner membrane</keyword>
<keyword evidence="3" id="KW-0004">4Fe-4S</keyword>
<protein>
    <submittedName>
        <fullName evidence="15">Electron transport complex subunit RsxB</fullName>
    </submittedName>
</protein>
<feature type="coiled-coil region" evidence="12">
    <location>
        <begin position="210"/>
        <end position="237"/>
    </location>
</feature>
<dbReference type="EMBL" id="JBHTIT010000001">
    <property type="protein sequence ID" value="MFD0948980.1"/>
    <property type="molecule type" value="Genomic_DNA"/>
</dbReference>
<dbReference type="Pfam" id="PF04060">
    <property type="entry name" value="FeS"/>
    <property type="match status" value="1"/>
</dbReference>
<evidence type="ECO:0000313" key="15">
    <source>
        <dbReference type="EMBL" id="MFD0948980.1"/>
    </source>
</evidence>
<dbReference type="SUPFAM" id="SSF54862">
    <property type="entry name" value="4Fe-4S ferredoxins"/>
    <property type="match status" value="1"/>
</dbReference>
<dbReference type="Gene3D" id="1.10.15.40">
    <property type="entry name" value="Electron transport complex subunit B, putative Fe-S cluster"/>
    <property type="match status" value="1"/>
</dbReference>
<keyword evidence="7" id="KW-1278">Translocase</keyword>
<keyword evidence="12" id="KW-0175">Coiled coil</keyword>
<evidence type="ECO:0000256" key="10">
    <source>
        <dbReference type="ARBA" id="ARBA00023014"/>
    </source>
</evidence>
<dbReference type="PANTHER" id="PTHR42859">
    <property type="entry name" value="OXIDOREDUCTASE"/>
    <property type="match status" value="1"/>
</dbReference>
<evidence type="ECO:0000256" key="8">
    <source>
        <dbReference type="ARBA" id="ARBA00022982"/>
    </source>
</evidence>
<keyword evidence="8" id="KW-0249">Electron transport</keyword>
<dbReference type="PROSITE" id="PS00198">
    <property type="entry name" value="4FE4S_FER_1"/>
    <property type="match status" value="2"/>
</dbReference>
<name>A0ABW3HBX9_9GAMM</name>
<feature type="coiled-coil region" evidence="12">
    <location>
        <begin position="155"/>
        <end position="182"/>
    </location>
</feature>
<evidence type="ECO:0000256" key="6">
    <source>
        <dbReference type="ARBA" id="ARBA00022737"/>
    </source>
</evidence>
<dbReference type="InterPro" id="IPR050294">
    <property type="entry name" value="RnfB_subfamily"/>
</dbReference>
<accession>A0ABW3HBX9</accession>
<dbReference type="Gene3D" id="3.30.70.20">
    <property type="match status" value="1"/>
</dbReference>
<evidence type="ECO:0000256" key="9">
    <source>
        <dbReference type="ARBA" id="ARBA00023004"/>
    </source>
</evidence>
<keyword evidence="16" id="KW-1185">Reference proteome</keyword>
<keyword evidence="2" id="KW-1003">Cell membrane</keyword>
<keyword evidence="1" id="KW-0813">Transport</keyword>
<dbReference type="InterPro" id="IPR017896">
    <property type="entry name" value="4Fe4S_Fe-S-bd"/>
</dbReference>
<sequence length="272" mass="28490">MANATLIPLIDALLPQTQCGQCGHPGCAPYAQAIADGEAINHCVPGGQSTIDALARLLDKPSLPLDPAYGVTPEHRLVAFIREDECIGCTKCIQACPVDAIVGAAKQMHTILVDECTGCDLCVAPCPVDCIDMVEGPDIPMTWHKASDEPLNADEQAAKDRADKARERFETLKARQAKLAEAKAARRPTAVVAQTSGSGAPDTSALMIAAALARSQLKKTEKQLAALNARGEDASHLQARLPELSEAVSTAEAALAKAKAPGSKRVRTTGAL</sequence>
<keyword evidence="9" id="KW-0408">Iron</keyword>
<evidence type="ECO:0000313" key="16">
    <source>
        <dbReference type="Proteomes" id="UP001597044"/>
    </source>
</evidence>
<evidence type="ECO:0000259" key="13">
    <source>
        <dbReference type="PROSITE" id="PS51379"/>
    </source>
</evidence>
<comment type="caution">
    <text evidence="15">The sequence shown here is derived from an EMBL/GenBank/DDBJ whole genome shotgun (WGS) entry which is preliminary data.</text>
</comment>
<dbReference type="RefSeq" id="WP_379068069.1">
    <property type="nucleotide sequence ID" value="NZ_JBHTIT010000001.1"/>
</dbReference>
<dbReference type="PROSITE" id="PS51379">
    <property type="entry name" value="4FE4S_FER_2"/>
    <property type="match status" value="2"/>
</dbReference>
<evidence type="ECO:0000256" key="5">
    <source>
        <dbReference type="ARBA" id="ARBA00022723"/>
    </source>
</evidence>
<reference evidence="16" key="1">
    <citation type="journal article" date="2019" name="Int. J. Syst. Evol. Microbiol.">
        <title>The Global Catalogue of Microorganisms (GCM) 10K type strain sequencing project: providing services to taxonomists for standard genome sequencing and annotation.</title>
        <authorList>
            <consortium name="The Broad Institute Genomics Platform"/>
            <consortium name="The Broad Institute Genome Sequencing Center for Infectious Disease"/>
            <person name="Wu L."/>
            <person name="Ma J."/>
        </authorList>
    </citation>
    <scope>NUCLEOTIDE SEQUENCE [LARGE SCALE GENOMIC DNA]</scope>
    <source>
        <strain evidence="16">CCUG 63419</strain>
    </source>
</reference>
<dbReference type="PROSITE" id="PS51656">
    <property type="entry name" value="4FE4S"/>
    <property type="match status" value="1"/>
</dbReference>
<feature type="domain" description="4Fe-4S" evidence="14">
    <location>
        <begin position="1"/>
        <end position="60"/>
    </location>
</feature>
<evidence type="ECO:0000259" key="14">
    <source>
        <dbReference type="PROSITE" id="PS51656"/>
    </source>
</evidence>
<feature type="domain" description="4Fe-4S ferredoxin-type" evidence="13">
    <location>
        <begin position="77"/>
        <end position="106"/>
    </location>
</feature>
<evidence type="ECO:0000256" key="11">
    <source>
        <dbReference type="ARBA" id="ARBA00023136"/>
    </source>
</evidence>
<dbReference type="Proteomes" id="UP001597044">
    <property type="component" value="Unassembled WGS sequence"/>
</dbReference>
<dbReference type="InterPro" id="IPR017900">
    <property type="entry name" value="4Fe4S_Fe_S_CS"/>
</dbReference>
<evidence type="ECO:0000256" key="4">
    <source>
        <dbReference type="ARBA" id="ARBA00022519"/>
    </source>
</evidence>
<dbReference type="PANTHER" id="PTHR42859:SF3">
    <property type="entry name" value="ION-TRANSLOCATING OXIDOREDUCTASE COMPLEX SUBUNIT B"/>
    <property type="match status" value="1"/>
</dbReference>
<dbReference type="NCBIfam" id="NF003475">
    <property type="entry name" value="PRK05113.1"/>
    <property type="match status" value="1"/>
</dbReference>
<keyword evidence="6" id="KW-0677">Repeat</keyword>